<dbReference type="AlphaFoldDB" id="A0A1H8BZV2"/>
<accession>A0A1H8BZV2</accession>
<protein>
    <submittedName>
        <fullName evidence="1">Uncharacterized protein</fullName>
    </submittedName>
</protein>
<sequence length="35" mass="4177">MKQQKPDRTIRLKKLGEEPIARTLPRLVWRSTACR</sequence>
<name>A0A1H8BZV2_9PROT</name>
<gene>
    <name evidence="1" type="ORF">SAMN05216404_101413</name>
</gene>
<reference evidence="1 2" key="1">
    <citation type="submission" date="2016-10" db="EMBL/GenBank/DDBJ databases">
        <authorList>
            <person name="de Groot N.N."/>
        </authorList>
    </citation>
    <scope>NUCLEOTIDE SEQUENCE [LARGE SCALE GENOMIC DNA]</scope>
    <source>
        <strain evidence="1 2">Nl18</strain>
    </source>
</reference>
<proteinExistence type="predicted"/>
<organism evidence="1 2">
    <name type="scientific">Nitrosospira multiformis</name>
    <dbReference type="NCBI Taxonomy" id="1231"/>
    <lineage>
        <taxon>Bacteria</taxon>
        <taxon>Pseudomonadati</taxon>
        <taxon>Pseudomonadota</taxon>
        <taxon>Betaproteobacteria</taxon>
        <taxon>Nitrosomonadales</taxon>
        <taxon>Nitrosomonadaceae</taxon>
        <taxon>Nitrosospira</taxon>
    </lineage>
</organism>
<dbReference type="Proteomes" id="UP000183898">
    <property type="component" value="Unassembled WGS sequence"/>
</dbReference>
<dbReference type="EMBL" id="FOCT01000001">
    <property type="protein sequence ID" value="SEM88451.1"/>
    <property type="molecule type" value="Genomic_DNA"/>
</dbReference>
<evidence type="ECO:0000313" key="1">
    <source>
        <dbReference type="EMBL" id="SEM88451.1"/>
    </source>
</evidence>
<evidence type="ECO:0000313" key="2">
    <source>
        <dbReference type="Proteomes" id="UP000183898"/>
    </source>
</evidence>